<dbReference type="Pfam" id="PF22483">
    <property type="entry name" value="Mu-transpos_C_2"/>
    <property type="match status" value="1"/>
</dbReference>
<feature type="domain" description="Integrase catalytic" evidence="6">
    <location>
        <begin position="106"/>
        <end position="284"/>
    </location>
</feature>
<comment type="caution">
    <text evidence="7">The sequence shown here is derived from an EMBL/GenBank/DDBJ whole genome shotgun (WGS) entry which is preliminary data.</text>
</comment>
<evidence type="ECO:0000256" key="2">
    <source>
        <dbReference type="ARBA" id="ARBA00022578"/>
    </source>
</evidence>
<dbReference type="InterPro" id="IPR017894">
    <property type="entry name" value="HTH_IS21_transposase_type"/>
</dbReference>
<reference evidence="7 8" key="1">
    <citation type="submission" date="2023-07" db="EMBL/GenBank/DDBJ databases">
        <title>Sorghum-associated microbial communities from plants grown in Nebraska, USA.</title>
        <authorList>
            <person name="Schachtman D."/>
        </authorList>
    </citation>
    <scope>NUCLEOTIDE SEQUENCE [LARGE SCALE GENOMIC DNA]</scope>
    <source>
        <strain evidence="7 8">BE240</strain>
    </source>
</reference>
<keyword evidence="4" id="KW-0233">DNA recombination</keyword>
<evidence type="ECO:0000313" key="8">
    <source>
        <dbReference type="Proteomes" id="UP001265550"/>
    </source>
</evidence>
<organism evidence="7 8">
    <name type="scientific">Hydrogenophaga laconesensis</name>
    <dbReference type="NCBI Taxonomy" id="1805971"/>
    <lineage>
        <taxon>Bacteria</taxon>
        <taxon>Pseudomonadati</taxon>
        <taxon>Pseudomonadota</taxon>
        <taxon>Betaproteobacteria</taxon>
        <taxon>Burkholderiales</taxon>
        <taxon>Comamonadaceae</taxon>
        <taxon>Hydrogenophaga</taxon>
    </lineage>
</organism>
<dbReference type="NCBIfam" id="NF033546">
    <property type="entry name" value="transpos_IS21"/>
    <property type="match status" value="1"/>
</dbReference>
<dbReference type="PROSITE" id="PS50994">
    <property type="entry name" value="INTEGRASE"/>
    <property type="match status" value="1"/>
</dbReference>
<keyword evidence="8" id="KW-1185">Reference proteome</keyword>
<gene>
    <name evidence="7" type="ORF">J2X09_005420</name>
</gene>
<dbReference type="PANTHER" id="PTHR35004">
    <property type="entry name" value="TRANSPOSASE RV3428C-RELATED"/>
    <property type="match status" value="1"/>
</dbReference>
<sequence length="408" mass="46791">MMILELHRQGLPISVIAQRTGHDRKTVRKYIQRGLAAPKYKPRAARTGALDDFRSYLQERLQAWPELTGSRLLREIRALGYQGGKTILNDYLRQIRPAPAPAFEVRFETPPGQQAQVDFAEFKVRFASEPMERKIWLFAMVLGHSRYLWAQFVMHQDLPTVLRCHMQAFEHFAGAPREILYDRMKTAVLGEPEQDKAIIYNAKLLACGAHYGFAPRACQPYRAKTKGKVERPFRYIRADFFMARSFVDLQDMNRQLRLWLDTVANARLHASTQRVVQEHFQEERPSLQALPAGRFDAVLRQERRVSSEGCVSVGGNYYSVPDGTRRRTLDVETTADQVRIHEDGQLIAVHALLQGRKQRSVLPGHRHVPRRSTSHGPRDAIRILPGHAVSTRPLSFYEQIGRQLGGRP</sequence>
<evidence type="ECO:0000256" key="4">
    <source>
        <dbReference type="ARBA" id="ARBA00023172"/>
    </source>
</evidence>
<dbReference type="InterPro" id="IPR036397">
    <property type="entry name" value="RNaseH_sf"/>
</dbReference>
<dbReference type="PANTHER" id="PTHR35004:SF6">
    <property type="entry name" value="TRANSPOSASE"/>
    <property type="match status" value="1"/>
</dbReference>
<evidence type="ECO:0000256" key="3">
    <source>
        <dbReference type="ARBA" id="ARBA00023125"/>
    </source>
</evidence>
<keyword evidence="2" id="KW-0815">Transposition</keyword>
<feature type="domain" description="HTH IS21-type" evidence="5">
    <location>
        <begin position="1"/>
        <end position="61"/>
    </location>
</feature>
<evidence type="ECO:0000313" key="7">
    <source>
        <dbReference type="EMBL" id="MDR7097644.1"/>
    </source>
</evidence>
<dbReference type="EMBL" id="JAVDWE010000046">
    <property type="protein sequence ID" value="MDR7097644.1"/>
    <property type="molecule type" value="Genomic_DNA"/>
</dbReference>
<protein>
    <submittedName>
        <fullName evidence="7">Transposase</fullName>
    </submittedName>
</protein>
<dbReference type="Proteomes" id="UP001265550">
    <property type="component" value="Unassembled WGS sequence"/>
</dbReference>
<proteinExistence type="inferred from homology"/>
<accession>A0ABU1VJJ2</accession>
<keyword evidence="3" id="KW-0238">DNA-binding</keyword>
<comment type="similarity">
    <text evidence="1">Belongs to the transposase IS21/IS408/IS1162 family.</text>
</comment>
<evidence type="ECO:0000256" key="1">
    <source>
        <dbReference type="ARBA" id="ARBA00009277"/>
    </source>
</evidence>
<dbReference type="SUPFAM" id="SSF53098">
    <property type="entry name" value="Ribonuclease H-like"/>
    <property type="match status" value="1"/>
</dbReference>
<dbReference type="InterPro" id="IPR012337">
    <property type="entry name" value="RNaseH-like_sf"/>
</dbReference>
<dbReference type="Pfam" id="PF00665">
    <property type="entry name" value="rve"/>
    <property type="match status" value="1"/>
</dbReference>
<dbReference type="InterPro" id="IPR054353">
    <property type="entry name" value="IstA-like_C"/>
</dbReference>
<dbReference type="Gene3D" id="3.30.420.10">
    <property type="entry name" value="Ribonuclease H-like superfamily/Ribonuclease H"/>
    <property type="match status" value="1"/>
</dbReference>
<evidence type="ECO:0000259" key="6">
    <source>
        <dbReference type="PROSITE" id="PS50994"/>
    </source>
</evidence>
<dbReference type="InterPro" id="IPR001584">
    <property type="entry name" value="Integrase_cat-core"/>
</dbReference>
<evidence type="ECO:0000259" key="5">
    <source>
        <dbReference type="PROSITE" id="PS50531"/>
    </source>
</evidence>
<name>A0ABU1VJJ2_9BURK</name>
<dbReference type="PROSITE" id="PS50531">
    <property type="entry name" value="HTH_IS21"/>
    <property type="match status" value="1"/>
</dbReference>